<gene>
    <name evidence="1" type="ORF">EDB92DRAFT_1815834</name>
</gene>
<dbReference type="AlphaFoldDB" id="A0AAD4LKQ2"/>
<reference evidence="1" key="1">
    <citation type="submission" date="2022-01" db="EMBL/GenBank/DDBJ databases">
        <title>Comparative genomics reveals a dynamic genome evolution in the ectomycorrhizal milk-cap (Lactarius) mushrooms.</title>
        <authorList>
            <consortium name="DOE Joint Genome Institute"/>
            <person name="Lebreton A."/>
            <person name="Tang N."/>
            <person name="Kuo A."/>
            <person name="LaButti K."/>
            <person name="Drula E."/>
            <person name="Barry K."/>
            <person name="Clum A."/>
            <person name="Lipzen A."/>
            <person name="Mousain D."/>
            <person name="Ng V."/>
            <person name="Wang R."/>
            <person name="Wang X."/>
            <person name="Dai Y."/>
            <person name="Henrissat B."/>
            <person name="Grigoriev I.V."/>
            <person name="Guerin-Laguette A."/>
            <person name="Yu F."/>
            <person name="Martin F.M."/>
        </authorList>
    </citation>
    <scope>NUCLEOTIDE SEQUENCE</scope>
    <source>
        <strain evidence="1">QP</strain>
    </source>
</reference>
<evidence type="ECO:0000313" key="1">
    <source>
        <dbReference type="EMBL" id="KAH8992679.1"/>
    </source>
</evidence>
<evidence type="ECO:0000313" key="2">
    <source>
        <dbReference type="Proteomes" id="UP001201163"/>
    </source>
</evidence>
<accession>A0AAD4LKQ2</accession>
<comment type="caution">
    <text evidence="1">The sequence shown here is derived from an EMBL/GenBank/DDBJ whole genome shotgun (WGS) entry which is preliminary data.</text>
</comment>
<sequence length="225" mass="25493">MKRTRFDNVFGFRAKWEEGKEMKTPDDAEREDFYGMIGPHGSRLWWCFCDDGYVRVRSGKRRKNWISKKDVRVQLASARQLAINLRPQGLWRPGEIRPGQGLGLGMIIWRTLLAGGDRFTGDSMDLEGGIGDNGIGSHIDQEANKGGLWYSTGTRWNRMAVKQYENLSQYSYGAVCVLYAWRCTVYEGEGRVKDQGCGPCGRPKDAVAAFPTESHLGKFHEESRS</sequence>
<proteinExistence type="predicted"/>
<dbReference type="EMBL" id="JAKELL010000021">
    <property type="protein sequence ID" value="KAH8992679.1"/>
    <property type="molecule type" value="Genomic_DNA"/>
</dbReference>
<organism evidence="1 2">
    <name type="scientific">Lactarius akahatsu</name>
    <dbReference type="NCBI Taxonomy" id="416441"/>
    <lineage>
        <taxon>Eukaryota</taxon>
        <taxon>Fungi</taxon>
        <taxon>Dikarya</taxon>
        <taxon>Basidiomycota</taxon>
        <taxon>Agaricomycotina</taxon>
        <taxon>Agaricomycetes</taxon>
        <taxon>Russulales</taxon>
        <taxon>Russulaceae</taxon>
        <taxon>Lactarius</taxon>
    </lineage>
</organism>
<name>A0AAD4LKQ2_9AGAM</name>
<dbReference type="Proteomes" id="UP001201163">
    <property type="component" value="Unassembled WGS sequence"/>
</dbReference>
<protein>
    <submittedName>
        <fullName evidence="1">Uncharacterized protein</fullName>
    </submittedName>
</protein>
<keyword evidence="2" id="KW-1185">Reference proteome</keyword>